<dbReference type="PANTHER" id="PTHR13947">
    <property type="entry name" value="GNAT FAMILY N-ACETYLTRANSFERASE"/>
    <property type="match status" value="1"/>
</dbReference>
<dbReference type="GeneID" id="95983089"/>
<gene>
    <name evidence="4" type="ORF">Q8F55_002046</name>
</gene>
<keyword evidence="2" id="KW-0812">Transmembrane</keyword>
<feature type="transmembrane region" description="Helical" evidence="2">
    <location>
        <begin position="48"/>
        <end position="69"/>
    </location>
</feature>
<reference evidence="4 5" key="1">
    <citation type="submission" date="2023-08" db="EMBL/GenBank/DDBJ databases">
        <title>Annotated Genome Sequence of Vanrija albida AlHP1.</title>
        <authorList>
            <person name="Herzog R."/>
        </authorList>
    </citation>
    <scope>NUCLEOTIDE SEQUENCE [LARGE SCALE GENOMIC DNA]</scope>
    <source>
        <strain evidence="4 5">AlHP1</strain>
    </source>
</reference>
<evidence type="ECO:0000313" key="4">
    <source>
        <dbReference type="EMBL" id="KAL1411096.1"/>
    </source>
</evidence>
<organism evidence="4 5">
    <name type="scientific">Vanrija albida</name>
    <dbReference type="NCBI Taxonomy" id="181172"/>
    <lineage>
        <taxon>Eukaryota</taxon>
        <taxon>Fungi</taxon>
        <taxon>Dikarya</taxon>
        <taxon>Basidiomycota</taxon>
        <taxon>Agaricomycotina</taxon>
        <taxon>Tremellomycetes</taxon>
        <taxon>Trichosporonales</taxon>
        <taxon>Trichosporonaceae</taxon>
        <taxon>Vanrija</taxon>
    </lineage>
</organism>
<dbReference type="PANTHER" id="PTHR13947:SF37">
    <property type="entry name" value="LD18367P"/>
    <property type="match status" value="1"/>
</dbReference>
<dbReference type="Pfam" id="PF00583">
    <property type="entry name" value="Acetyltransf_1"/>
    <property type="match status" value="1"/>
</dbReference>
<proteinExistence type="predicted"/>
<dbReference type="InterPro" id="IPR000182">
    <property type="entry name" value="GNAT_dom"/>
</dbReference>
<dbReference type="Gene3D" id="3.40.630.30">
    <property type="match status" value="1"/>
</dbReference>
<dbReference type="Proteomes" id="UP001565368">
    <property type="component" value="Unassembled WGS sequence"/>
</dbReference>
<dbReference type="InterPro" id="IPR050769">
    <property type="entry name" value="NAT_camello-type"/>
</dbReference>
<dbReference type="InterPro" id="IPR016181">
    <property type="entry name" value="Acyl_CoA_acyltransferase"/>
</dbReference>
<keyword evidence="2" id="KW-1133">Transmembrane helix</keyword>
<name>A0ABR3Q8T2_9TREE</name>
<feature type="domain" description="N-acetyltransferase" evidence="3">
    <location>
        <begin position="130"/>
        <end position="224"/>
    </location>
</feature>
<keyword evidence="2" id="KW-0472">Membrane</keyword>
<sequence>MSTAAPAPVPDAAPDGVIRLYSAKDRAILNQIIGQGFMESLGKANNRVYLHPLVLSAVVALAAVIDYAVGYLPRPGVPGSSLAPLIGFAMVALPLLGAVEWAHRGPFTARLRSVIGARDLVTAAQYYASPSRFYVFEHRGEVRGALALDAAHAGVAVPSVLGDEEGEVAEDKALLRRKGEKKEQEATRLAEIRHLDIDAPVRRKGVATELVATALDHAFGVAGLHADSPAAKPGSIAKVVVLTSPFTPGGDAFWQKLGFAPVPAAESAGWRVDAPLGLLKQSGHWLAIDAPTWARTREALAPPPAPAND</sequence>
<protein>
    <recommendedName>
        <fullName evidence="3">N-acetyltransferase domain-containing protein</fullName>
    </recommendedName>
</protein>
<comment type="caution">
    <text evidence="4">The sequence shown here is derived from an EMBL/GenBank/DDBJ whole genome shotgun (WGS) entry which is preliminary data.</text>
</comment>
<dbReference type="RefSeq" id="XP_069211040.1">
    <property type="nucleotide sequence ID" value="XM_069350654.1"/>
</dbReference>
<dbReference type="SUPFAM" id="SSF55729">
    <property type="entry name" value="Acyl-CoA N-acyltransferases (Nat)"/>
    <property type="match status" value="1"/>
</dbReference>
<dbReference type="EMBL" id="JBBXJM010000002">
    <property type="protein sequence ID" value="KAL1411096.1"/>
    <property type="molecule type" value="Genomic_DNA"/>
</dbReference>
<evidence type="ECO:0000313" key="5">
    <source>
        <dbReference type="Proteomes" id="UP001565368"/>
    </source>
</evidence>
<feature type="transmembrane region" description="Helical" evidence="2">
    <location>
        <begin position="81"/>
        <end position="102"/>
    </location>
</feature>
<keyword evidence="1" id="KW-0808">Transferase</keyword>
<evidence type="ECO:0000259" key="3">
    <source>
        <dbReference type="Pfam" id="PF00583"/>
    </source>
</evidence>
<evidence type="ECO:0000256" key="2">
    <source>
        <dbReference type="SAM" id="Phobius"/>
    </source>
</evidence>
<evidence type="ECO:0000256" key="1">
    <source>
        <dbReference type="ARBA" id="ARBA00022679"/>
    </source>
</evidence>
<keyword evidence="5" id="KW-1185">Reference proteome</keyword>
<accession>A0ABR3Q8T2</accession>